<evidence type="ECO:0000313" key="16">
    <source>
        <dbReference type="EMBL" id="KKA21998.1"/>
    </source>
</evidence>
<evidence type="ECO:0000256" key="9">
    <source>
        <dbReference type="ARBA" id="ARBA00051198"/>
    </source>
</evidence>
<keyword evidence="5" id="KW-0479">Metal-binding</keyword>
<keyword evidence="17" id="KW-1185">Reference proteome</keyword>
<keyword evidence="4" id="KW-0216">Detoxification</keyword>
<dbReference type="InterPro" id="IPR026956">
    <property type="entry name" value="D-ser_dehydrat-like_dom"/>
</dbReference>
<dbReference type="Gene3D" id="3.20.20.10">
    <property type="entry name" value="Alanine racemase"/>
    <property type="match status" value="1"/>
</dbReference>
<evidence type="ECO:0000256" key="1">
    <source>
        <dbReference type="ARBA" id="ARBA00001933"/>
    </source>
</evidence>
<dbReference type="Proteomes" id="UP000053958">
    <property type="component" value="Unassembled WGS sequence"/>
</dbReference>
<dbReference type="InterPro" id="IPR029066">
    <property type="entry name" value="PLP-binding_barrel"/>
</dbReference>
<dbReference type="SMART" id="SM01119">
    <property type="entry name" value="D-ser_dehydrat"/>
    <property type="match status" value="1"/>
</dbReference>
<accession>A0A0F4YWI7</accession>
<dbReference type="OrthoDB" id="4226455at2759"/>
<evidence type="ECO:0000256" key="2">
    <source>
        <dbReference type="ARBA" id="ARBA00001947"/>
    </source>
</evidence>
<evidence type="ECO:0000256" key="14">
    <source>
        <dbReference type="SAM" id="MobiDB-lite"/>
    </source>
</evidence>
<dbReference type="InterPro" id="IPR051466">
    <property type="entry name" value="D-amino_acid_metab_enzyme"/>
</dbReference>
<evidence type="ECO:0000256" key="8">
    <source>
        <dbReference type="ARBA" id="ARBA00023239"/>
    </source>
</evidence>
<keyword evidence="6" id="KW-0862">Zinc</keyword>
<evidence type="ECO:0000313" key="17">
    <source>
        <dbReference type="Proteomes" id="UP000053958"/>
    </source>
</evidence>
<dbReference type="AlphaFoldDB" id="A0A0F4YWI7"/>
<organism evidence="16 17">
    <name type="scientific">Rasamsonia emersonii (strain ATCC 16479 / CBS 393.64 / IMI 116815)</name>
    <dbReference type="NCBI Taxonomy" id="1408163"/>
    <lineage>
        <taxon>Eukaryota</taxon>
        <taxon>Fungi</taxon>
        <taxon>Dikarya</taxon>
        <taxon>Ascomycota</taxon>
        <taxon>Pezizomycotina</taxon>
        <taxon>Eurotiomycetes</taxon>
        <taxon>Eurotiomycetidae</taxon>
        <taxon>Eurotiales</taxon>
        <taxon>Trichocomaceae</taxon>
        <taxon>Rasamsonia</taxon>
    </lineage>
</organism>
<feature type="region of interest" description="Disordered" evidence="14">
    <location>
        <begin position="1"/>
        <end position="26"/>
    </location>
</feature>
<evidence type="ECO:0000256" key="11">
    <source>
        <dbReference type="ARBA" id="ARBA00066349"/>
    </source>
</evidence>
<comment type="function">
    <text evidence="10">Catalyzes the conversion of D-serine to pyruvate and ammonia. May play a role in D-serine detoxification.</text>
</comment>
<dbReference type="GO" id="GO:0009636">
    <property type="term" value="P:response to toxic substance"/>
    <property type="evidence" value="ECO:0007669"/>
    <property type="project" value="UniProtKB-KW"/>
</dbReference>
<reference evidence="16 17" key="1">
    <citation type="submission" date="2015-04" db="EMBL/GenBank/DDBJ databases">
        <authorList>
            <person name="Heijne W.H."/>
            <person name="Fedorova N.D."/>
            <person name="Nierman W.C."/>
            <person name="Vollebregt A.W."/>
            <person name="Zhao Z."/>
            <person name="Wu L."/>
            <person name="Kumar M."/>
            <person name="Stam H."/>
            <person name="van den Berg M.A."/>
            <person name="Pel H.J."/>
        </authorList>
    </citation>
    <scope>NUCLEOTIDE SEQUENCE [LARGE SCALE GENOMIC DNA]</scope>
    <source>
        <strain evidence="16 17">CBS 393.64</strain>
    </source>
</reference>
<keyword evidence="8" id="KW-0456">Lyase</keyword>
<dbReference type="STRING" id="1408163.A0A0F4YWI7"/>
<dbReference type="FunFam" id="3.20.20.10:FF:000016">
    <property type="entry name" value="D-serine dehydratase"/>
    <property type="match status" value="1"/>
</dbReference>
<dbReference type="GeneID" id="25316322"/>
<comment type="cofactor">
    <cofactor evidence="1">
        <name>pyridoxal 5'-phosphate</name>
        <dbReference type="ChEBI" id="CHEBI:597326"/>
    </cofactor>
</comment>
<dbReference type="Pfam" id="PF14031">
    <property type="entry name" value="D-ser_dehydrat"/>
    <property type="match status" value="1"/>
</dbReference>
<evidence type="ECO:0000256" key="5">
    <source>
        <dbReference type="ARBA" id="ARBA00022723"/>
    </source>
</evidence>
<dbReference type="InterPro" id="IPR042208">
    <property type="entry name" value="D-ser_dehydrat-like_sf"/>
</dbReference>
<evidence type="ECO:0000256" key="4">
    <source>
        <dbReference type="ARBA" id="ARBA00022575"/>
    </source>
</evidence>
<dbReference type="InterPro" id="IPR001608">
    <property type="entry name" value="Ala_racemase_N"/>
</dbReference>
<evidence type="ECO:0000256" key="7">
    <source>
        <dbReference type="ARBA" id="ARBA00022898"/>
    </source>
</evidence>
<dbReference type="GO" id="GO:0046872">
    <property type="term" value="F:metal ion binding"/>
    <property type="evidence" value="ECO:0007669"/>
    <property type="project" value="UniProtKB-KW"/>
</dbReference>
<comment type="similarity">
    <text evidence="3">Belongs to the DSD1 family.</text>
</comment>
<dbReference type="PANTHER" id="PTHR28004:SF2">
    <property type="entry name" value="D-SERINE DEHYDRATASE"/>
    <property type="match status" value="1"/>
</dbReference>
<dbReference type="SUPFAM" id="SSF51419">
    <property type="entry name" value="PLP-binding barrel"/>
    <property type="match status" value="1"/>
</dbReference>
<protein>
    <recommendedName>
        <fullName evidence="12">D-serine dehydratase</fullName>
        <ecNumber evidence="11">4.3.1.18</ecNumber>
    </recommendedName>
    <alternativeName>
        <fullName evidence="13">D-serine deaminase</fullName>
    </alternativeName>
</protein>
<evidence type="ECO:0000256" key="12">
    <source>
        <dbReference type="ARBA" id="ARBA00069616"/>
    </source>
</evidence>
<keyword evidence="7" id="KW-0663">Pyridoxal phosphate</keyword>
<evidence type="ECO:0000256" key="13">
    <source>
        <dbReference type="ARBA" id="ARBA00075219"/>
    </source>
</evidence>
<dbReference type="Gene3D" id="2.40.37.20">
    <property type="entry name" value="D-serine dehydratase-like domain"/>
    <property type="match status" value="1"/>
</dbReference>
<dbReference type="Pfam" id="PF01168">
    <property type="entry name" value="Ala_racemase_N"/>
    <property type="match status" value="1"/>
</dbReference>
<feature type="domain" description="D-serine dehydratase-like" evidence="15">
    <location>
        <begin position="656"/>
        <end position="773"/>
    </location>
</feature>
<evidence type="ECO:0000256" key="10">
    <source>
        <dbReference type="ARBA" id="ARBA00055764"/>
    </source>
</evidence>
<evidence type="ECO:0000259" key="15">
    <source>
        <dbReference type="SMART" id="SM01119"/>
    </source>
</evidence>
<dbReference type="PANTHER" id="PTHR28004">
    <property type="entry name" value="ZGC:162816-RELATED"/>
    <property type="match status" value="1"/>
</dbReference>
<dbReference type="GO" id="GO:0008721">
    <property type="term" value="F:D-serine ammonia-lyase activity"/>
    <property type="evidence" value="ECO:0007669"/>
    <property type="project" value="UniProtKB-EC"/>
</dbReference>
<comment type="cofactor">
    <cofactor evidence="2">
        <name>Zn(2+)</name>
        <dbReference type="ChEBI" id="CHEBI:29105"/>
    </cofactor>
</comment>
<gene>
    <name evidence="16" type="ORF">T310_3973</name>
</gene>
<dbReference type="GO" id="GO:0036088">
    <property type="term" value="P:D-serine catabolic process"/>
    <property type="evidence" value="ECO:0007669"/>
    <property type="project" value="TreeGrafter"/>
</dbReference>
<comment type="caution">
    <text evidence="16">The sequence shown here is derived from an EMBL/GenBank/DDBJ whole genome shotgun (WGS) entry which is preliminary data.</text>
</comment>
<comment type="catalytic activity">
    <reaction evidence="9">
        <text>D-serine = pyruvate + NH4(+)</text>
        <dbReference type="Rhea" id="RHEA:13977"/>
        <dbReference type="ChEBI" id="CHEBI:15361"/>
        <dbReference type="ChEBI" id="CHEBI:28938"/>
        <dbReference type="ChEBI" id="CHEBI:35247"/>
        <dbReference type="EC" id="4.3.1.18"/>
    </reaction>
    <physiologicalReaction direction="left-to-right" evidence="9">
        <dbReference type="Rhea" id="RHEA:13978"/>
    </physiologicalReaction>
</comment>
<dbReference type="EMBL" id="LASV01000161">
    <property type="protein sequence ID" value="KKA21998.1"/>
    <property type="molecule type" value="Genomic_DNA"/>
</dbReference>
<feature type="compositionally biased region" description="Polar residues" evidence="14">
    <location>
        <begin position="1"/>
        <end position="17"/>
    </location>
</feature>
<dbReference type="EC" id="4.3.1.18" evidence="11"/>
<evidence type="ECO:0000256" key="6">
    <source>
        <dbReference type="ARBA" id="ARBA00022833"/>
    </source>
</evidence>
<proteinExistence type="inferred from homology"/>
<evidence type="ECO:0000256" key="3">
    <source>
        <dbReference type="ARBA" id="ARBA00005323"/>
    </source>
</evidence>
<sequence length="794" mass="89295">MNETNYRPASCHSSNHGRSAARPSMPPTWTPPKCITEWLAYGRNKKCPSSLLYMLDHQYTAAELSFARLKGVDQARVAELRKASEQCGVRLYLASIEKTKICCVDDCYDGYYGRKFSRHRHKVVGYNDQVVAEDVDLGDLDDTMLVPGDAFDRDPDEDEFQGYTGNEGASVTHIYRQTGYTNHPGYFSFCLCTSSSETGDKAQELQNTVARMALEIGELELFKQCVETLSGMLSPTVGSSIGKAILDHGLPALRPILDRIFSPMTGAVRQLELLFNIIRAYRSEDMNFKHCLLYIIGLIIQYRVAYQHTYMHPTKYLRQLMYSTSQSITMSGVKNYPNASVADLRTQYQGRLLGEIELEGSPLAVIDVAIARRNCQLMFDTADALGVRFRSHVKSHKTTELTRLQVGEKADTVRLVVSTLAEAEQLRPYLEECMSRGRSVDLVYGLPVQPSCFKRLAALGQVFGNESVSVLVDSLEILPYLDQYYDLTSGYCLRVYVKLDTGNYRAGLSPDSDELKRLLEAIHRKEREQPSRIRLQGFYSHMGVSYGSESTTEALDYLAQEIERCATAAEHAARLYDDGRRFTISVGATPTATAAQNLLSPNTADPAVVRVKELIARVQQSHDIELHAGAYVTLDMQQMAAHARPAEHHRSYGDIAVMVLAEVASLYPHRSPPEVLVACGMLSLGREPCRNYPGWGVVTPWDAAESERRWSWYDPEKDRSGWIVSRVSQEHGILTWQGPVEQKRPLQVGQKVLIWPNHCCICLAGYSFVLVIDSDREGIEKDRVVDVWLSWRGW</sequence>
<name>A0A0F4YWI7_RASE3</name>
<dbReference type="RefSeq" id="XP_013328610.1">
    <property type="nucleotide sequence ID" value="XM_013473156.1"/>
</dbReference>